<dbReference type="CDD" id="cd00038">
    <property type="entry name" value="CAP_ED"/>
    <property type="match status" value="1"/>
</dbReference>
<comment type="caution">
    <text evidence="3">The sequence shown here is derived from an EMBL/GenBank/DDBJ whole genome shotgun (WGS) entry which is preliminary data.</text>
</comment>
<organism evidence="3 4">
    <name type="scientific">Paramecium primaurelia</name>
    <dbReference type="NCBI Taxonomy" id="5886"/>
    <lineage>
        <taxon>Eukaryota</taxon>
        <taxon>Sar</taxon>
        <taxon>Alveolata</taxon>
        <taxon>Ciliophora</taxon>
        <taxon>Intramacronucleata</taxon>
        <taxon>Oligohymenophorea</taxon>
        <taxon>Peniculida</taxon>
        <taxon>Parameciidae</taxon>
        <taxon>Paramecium</taxon>
    </lineage>
</organism>
<evidence type="ECO:0000259" key="2">
    <source>
        <dbReference type="PROSITE" id="PS50042"/>
    </source>
</evidence>
<sequence>MLQTNSNKLNNLEKLIKLLSKSNRDFNENEIILQILLSYQYFKYFYDILIQQLPLDRIILMMDSLKLETFKENSLIFQEKDPSNSKIYLILSGSVYLLRNKPLQQFYFNSTKYQQLYQSSNFYNKYGYIVRELRCGDGFGDKSFLTNQPRSLSAISIEKLQLLIFDNSFLKGFESAINQSQLKAKSLIFNFFPSIKSSYSNARLESIFYSFQYIYLARDEILFEEGNNGNEIYILQQGNCMIQKRFQNENISITIQDNNCLFGEEIFFCQKYDYTIKVQSIQACFLKIKIQDFVTFLPDECKKVLKQHYDIHKNDRFRLYQLAVERNQKQLEVQRLKLESKQSQKLQKQLNMQSYSQSETELQMRFDKDISNFRNFISVRTSSLYFNSTRGFQAQKFNNYSPSFIIDQQYKLLKEPLNPINSPLDFGKGEAEEMRKRTQVQLCVMSMEKINYLNQFKSPKIHQLKNRYLKTFKQQQRKSVSQMSISTALTPKKRLSYFSPEASMMSLGNF</sequence>
<evidence type="ECO:0000256" key="1">
    <source>
        <dbReference type="SAM" id="Coils"/>
    </source>
</evidence>
<keyword evidence="1" id="KW-0175">Coiled coil</keyword>
<dbReference type="PANTHER" id="PTHR23011">
    <property type="entry name" value="CYCLIC NUCLEOTIDE-BINDING DOMAIN CONTAINING PROTEIN"/>
    <property type="match status" value="1"/>
</dbReference>
<name>A0A8S1K0Q5_PARPR</name>
<dbReference type="PROSITE" id="PS50042">
    <property type="entry name" value="CNMP_BINDING_3"/>
    <property type="match status" value="2"/>
</dbReference>
<reference evidence="3" key="1">
    <citation type="submission" date="2021-01" db="EMBL/GenBank/DDBJ databases">
        <authorList>
            <consortium name="Genoscope - CEA"/>
            <person name="William W."/>
        </authorList>
    </citation>
    <scope>NUCLEOTIDE SEQUENCE</scope>
</reference>
<accession>A0A8S1K0Q5</accession>
<dbReference type="PANTHER" id="PTHR23011:SF28">
    <property type="entry name" value="CYCLIC NUCLEOTIDE-BINDING DOMAIN CONTAINING PROTEIN"/>
    <property type="match status" value="1"/>
</dbReference>
<gene>
    <name evidence="3" type="ORF">PPRIM_AZ9-3.1.T0120424</name>
</gene>
<feature type="domain" description="Cyclic nucleotide-binding" evidence="2">
    <location>
        <begin position="195"/>
        <end position="264"/>
    </location>
</feature>
<evidence type="ECO:0000313" key="4">
    <source>
        <dbReference type="Proteomes" id="UP000688137"/>
    </source>
</evidence>
<dbReference type="AlphaFoldDB" id="A0A8S1K0Q5"/>
<dbReference type="InterPro" id="IPR000595">
    <property type="entry name" value="cNMP-bd_dom"/>
</dbReference>
<dbReference type="OMA" id="VMSMEKI"/>
<protein>
    <recommendedName>
        <fullName evidence="2">Cyclic nucleotide-binding domain-containing protein</fullName>
    </recommendedName>
</protein>
<dbReference type="FunFam" id="2.60.120.10:FF:000600">
    <property type="entry name" value="Uncharacterized protein"/>
    <property type="match status" value="1"/>
</dbReference>
<evidence type="ECO:0000313" key="3">
    <source>
        <dbReference type="EMBL" id="CAD8048344.1"/>
    </source>
</evidence>
<proteinExistence type="predicted"/>
<dbReference type="Pfam" id="PF00027">
    <property type="entry name" value="cNMP_binding"/>
    <property type="match status" value="1"/>
</dbReference>
<keyword evidence="4" id="KW-1185">Reference proteome</keyword>
<dbReference type="Proteomes" id="UP000688137">
    <property type="component" value="Unassembled WGS sequence"/>
</dbReference>
<feature type="coiled-coil region" evidence="1">
    <location>
        <begin position="2"/>
        <end position="29"/>
    </location>
</feature>
<feature type="domain" description="Cyclic nucleotide-binding" evidence="2">
    <location>
        <begin position="49"/>
        <end position="171"/>
    </location>
</feature>
<dbReference type="EMBL" id="CAJJDM010000009">
    <property type="protein sequence ID" value="CAD8048344.1"/>
    <property type="molecule type" value="Genomic_DNA"/>
</dbReference>